<evidence type="ECO:0000256" key="3">
    <source>
        <dbReference type="ARBA" id="ARBA00022679"/>
    </source>
</evidence>
<dbReference type="InterPro" id="IPR007657">
    <property type="entry name" value="Glycosyltransferase_61"/>
</dbReference>
<dbReference type="GO" id="GO:0000139">
    <property type="term" value="C:Golgi membrane"/>
    <property type="evidence" value="ECO:0007669"/>
    <property type="project" value="UniProtKB-SubCell"/>
</dbReference>
<keyword evidence="7" id="KW-1185">Reference proteome</keyword>
<accession>A0AAN7FX72</accession>
<evidence type="ECO:0000256" key="1">
    <source>
        <dbReference type="ARBA" id="ARBA00004323"/>
    </source>
</evidence>
<dbReference type="InterPro" id="IPR049625">
    <property type="entry name" value="Glyco_transf_61_cat"/>
</dbReference>
<name>A0AAN7FX72_QUERU</name>
<evidence type="ECO:0000259" key="5">
    <source>
        <dbReference type="Pfam" id="PF04577"/>
    </source>
</evidence>
<sequence length="427" mass="48302">MASSQLGHVLLEKIGFADYLELNRFRVVFSQSQLEQAGQITCNRSHAYYDLCSIDGPTLLEPTTSTLYALDRINSTQQPKWLKTRPYPRKWDKGAMSTVKELTLTSAPHSTQCKVTHNSPALVFSAGGYTGNFFHDFSDGFVPLFITINSLFYNQNVILVISDCNDLWWPQKYAEILSQFSHHPIIDIKKERVTHCFPSAIIGLIKHGPMIVDPTLLPHHPKSLTDFRIFLENSYKKKGGDDVPITSYNRPQLVFVIRKLDVGRAILNKKEVIKAIEGVGFDVNVLDPTTTHTSLAKAFKLVHSSHAMLAVHGAGLTHMLFLRPRAVLVQVVPIGVDLPSNISFKGPAKNLGLEYMDYKVKTKESSLAEIYGANDLVLKNPDAYVNGNYSNMRVYMRTQNLKLDVVRFKRYLMKVYKKTKKFMDMKS</sequence>
<protein>
    <recommendedName>
        <fullName evidence="5">Glycosyltransferase 61 catalytic domain-containing protein</fullName>
    </recommendedName>
</protein>
<evidence type="ECO:0000313" key="7">
    <source>
        <dbReference type="Proteomes" id="UP001324115"/>
    </source>
</evidence>
<proteinExistence type="predicted"/>
<dbReference type="Proteomes" id="UP001324115">
    <property type="component" value="Unassembled WGS sequence"/>
</dbReference>
<dbReference type="GO" id="GO:0016763">
    <property type="term" value="F:pentosyltransferase activity"/>
    <property type="evidence" value="ECO:0007669"/>
    <property type="project" value="UniProtKB-ARBA"/>
</dbReference>
<keyword evidence="4" id="KW-0325">Glycoprotein</keyword>
<organism evidence="6 7">
    <name type="scientific">Quercus rubra</name>
    <name type="common">Northern red oak</name>
    <name type="synonym">Quercus borealis</name>
    <dbReference type="NCBI Taxonomy" id="3512"/>
    <lineage>
        <taxon>Eukaryota</taxon>
        <taxon>Viridiplantae</taxon>
        <taxon>Streptophyta</taxon>
        <taxon>Embryophyta</taxon>
        <taxon>Tracheophyta</taxon>
        <taxon>Spermatophyta</taxon>
        <taxon>Magnoliopsida</taxon>
        <taxon>eudicotyledons</taxon>
        <taxon>Gunneridae</taxon>
        <taxon>Pentapetalae</taxon>
        <taxon>rosids</taxon>
        <taxon>fabids</taxon>
        <taxon>Fagales</taxon>
        <taxon>Fagaceae</taxon>
        <taxon>Quercus</taxon>
    </lineage>
</organism>
<keyword evidence="2" id="KW-0328">Glycosyltransferase</keyword>
<keyword evidence="3" id="KW-0808">Transferase</keyword>
<dbReference type="EMBL" id="JAXUIC010000003">
    <property type="protein sequence ID" value="KAK4598671.1"/>
    <property type="molecule type" value="Genomic_DNA"/>
</dbReference>
<evidence type="ECO:0000256" key="2">
    <source>
        <dbReference type="ARBA" id="ARBA00022676"/>
    </source>
</evidence>
<feature type="domain" description="Glycosyltransferase 61 catalytic" evidence="5">
    <location>
        <begin position="134"/>
        <end position="329"/>
    </location>
</feature>
<dbReference type="AlphaFoldDB" id="A0AAN7FX72"/>
<dbReference type="PANTHER" id="PTHR20961">
    <property type="entry name" value="GLYCOSYLTRANSFERASE"/>
    <property type="match status" value="1"/>
</dbReference>
<dbReference type="PANTHER" id="PTHR20961:SF86">
    <property type="entry name" value="GLYCOSYLTRANSFERASE FAMILY 61 PROTEIN"/>
    <property type="match status" value="1"/>
</dbReference>
<comment type="subcellular location">
    <subcellularLocation>
        <location evidence="1">Golgi apparatus membrane</location>
        <topology evidence="1">Single-pass type II membrane protein</topology>
    </subcellularLocation>
</comment>
<dbReference type="Pfam" id="PF04577">
    <property type="entry name" value="Glyco_transf_61"/>
    <property type="match status" value="1"/>
</dbReference>
<evidence type="ECO:0000313" key="6">
    <source>
        <dbReference type="EMBL" id="KAK4598671.1"/>
    </source>
</evidence>
<comment type="caution">
    <text evidence="6">The sequence shown here is derived from an EMBL/GenBank/DDBJ whole genome shotgun (WGS) entry which is preliminary data.</text>
</comment>
<reference evidence="6 7" key="1">
    <citation type="journal article" date="2023" name="G3 (Bethesda)">
        <title>A haplotype-resolved chromosome-scale genome for Quercus rubra L. provides insights into the genetics of adaptive traits for red oak species.</title>
        <authorList>
            <person name="Kapoor B."/>
            <person name="Jenkins J."/>
            <person name="Schmutz J."/>
            <person name="Zhebentyayeva T."/>
            <person name="Kuelheim C."/>
            <person name="Coggeshall M."/>
            <person name="Heim C."/>
            <person name="Lasky J.R."/>
            <person name="Leites L."/>
            <person name="Islam-Faridi N."/>
            <person name="Romero-Severson J."/>
            <person name="DeLeo V.L."/>
            <person name="Lucas S.M."/>
            <person name="Lazic D."/>
            <person name="Gailing O."/>
            <person name="Carlson J."/>
            <person name="Staton M."/>
        </authorList>
    </citation>
    <scope>NUCLEOTIDE SEQUENCE [LARGE SCALE GENOMIC DNA]</scope>
    <source>
        <strain evidence="6">Pseudo-F2</strain>
    </source>
</reference>
<evidence type="ECO:0000256" key="4">
    <source>
        <dbReference type="ARBA" id="ARBA00023180"/>
    </source>
</evidence>
<gene>
    <name evidence="6" type="ORF">RGQ29_015930</name>
</gene>